<keyword evidence="1" id="KW-1133">Transmembrane helix</keyword>
<comment type="caution">
    <text evidence="3">The sequence shown here is derived from an EMBL/GenBank/DDBJ whole genome shotgun (WGS) entry which is preliminary data.</text>
</comment>
<feature type="transmembrane region" description="Helical" evidence="1">
    <location>
        <begin position="125"/>
        <end position="144"/>
    </location>
</feature>
<dbReference type="RefSeq" id="WP_042552750.1">
    <property type="nucleotide sequence ID" value="NZ_JXQW01000008.1"/>
</dbReference>
<dbReference type="PANTHER" id="PTHR22911:SF102">
    <property type="entry name" value="MEMBRANE PROTEIN"/>
    <property type="match status" value="1"/>
</dbReference>
<protein>
    <submittedName>
        <fullName evidence="3">Multidrug DMT transporter permease</fullName>
    </submittedName>
</protein>
<dbReference type="Pfam" id="PF00892">
    <property type="entry name" value="EamA"/>
    <property type="match status" value="2"/>
</dbReference>
<dbReference type="SUPFAM" id="SSF103481">
    <property type="entry name" value="Multidrug resistance efflux transporter EmrE"/>
    <property type="match status" value="2"/>
</dbReference>
<dbReference type="OrthoDB" id="9814238at2"/>
<feature type="transmembrane region" description="Helical" evidence="1">
    <location>
        <begin position="94"/>
        <end position="116"/>
    </location>
</feature>
<proteinExistence type="predicted"/>
<accession>A0A0D0L0J0</accession>
<evidence type="ECO:0000256" key="1">
    <source>
        <dbReference type="SAM" id="Phobius"/>
    </source>
</evidence>
<evidence type="ECO:0000313" key="4">
    <source>
        <dbReference type="Proteomes" id="UP000032068"/>
    </source>
</evidence>
<evidence type="ECO:0000313" key="3">
    <source>
        <dbReference type="EMBL" id="KIQ04342.1"/>
    </source>
</evidence>
<dbReference type="AlphaFoldDB" id="A0A0D0L0J0"/>
<dbReference type="PANTHER" id="PTHR22911">
    <property type="entry name" value="ACYL-MALONYL CONDENSING ENZYME-RELATED"/>
    <property type="match status" value="1"/>
</dbReference>
<dbReference type="EMBL" id="JXQW01000008">
    <property type="protein sequence ID" value="KIQ04342.1"/>
    <property type="molecule type" value="Genomic_DNA"/>
</dbReference>
<dbReference type="Proteomes" id="UP000032068">
    <property type="component" value="Unassembled WGS sequence"/>
</dbReference>
<dbReference type="InterPro" id="IPR037185">
    <property type="entry name" value="EmrE-like"/>
</dbReference>
<gene>
    <name evidence="3" type="ORF">RU08_05195</name>
</gene>
<feature type="domain" description="EamA" evidence="2">
    <location>
        <begin position="154"/>
        <end position="281"/>
    </location>
</feature>
<feature type="transmembrane region" description="Helical" evidence="1">
    <location>
        <begin position="267"/>
        <end position="287"/>
    </location>
</feature>
<feature type="transmembrane region" description="Helical" evidence="1">
    <location>
        <begin position="150"/>
        <end position="171"/>
    </location>
</feature>
<feature type="transmembrane region" description="Helical" evidence="1">
    <location>
        <begin position="37"/>
        <end position="58"/>
    </location>
</feature>
<evidence type="ECO:0000259" key="2">
    <source>
        <dbReference type="Pfam" id="PF00892"/>
    </source>
</evidence>
<feature type="transmembrane region" description="Helical" evidence="1">
    <location>
        <begin position="212"/>
        <end position="234"/>
    </location>
</feature>
<organism evidence="3 4">
    <name type="scientific">Pseudomonas fulva</name>
    <dbReference type="NCBI Taxonomy" id="47880"/>
    <lineage>
        <taxon>Bacteria</taxon>
        <taxon>Pseudomonadati</taxon>
        <taxon>Pseudomonadota</taxon>
        <taxon>Gammaproteobacteria</taxon>
        <taxon>Pseudomonadales</taxon>
        <taxon>Pseudomonadaceae</taxon>
        <taxon>Pseudomonas</taxon>
    </lineage>
</organism>
<dbReference type="GO" id="GO:0016020">
    <property type="term" value="C:membrane"/>
    <property type="evidence" value="ECO:0007669"/>
    <property type="project" value="InterPro"/>
</dbReference>
<reference evidence="3 4" key="1">
    <citation type="submission" date="2014-12" db="EMBL/GenBank/DDBJ databases">
        <title>16Stimator: statistical estimation of ribosomal gene copy numbers from draft genome assemblies.</title>
        <authorList>
            <person name="Perisin M.A."/>
            <person name="Vetter M."/>
            <person name="Gilbert J.A."/>
            <person name="Bergelson J."/>
        </authorList>
    </citation>
    <scope>NUCLEOTIDE SEQUENCE [LARGE SCALE GENOMIC DNA]</scope>
    <source>
        <strain evidence="3 4">MEJ086</strain>
    </source>
</reference>
<feature type="transmembrane region" description="Helical" evidence="1">
    <location>
        <begin position="241"/>
        <end position="261"/>
    </location>
</feature>
<feature type="transmembrane region" description="Helical" evidence="1">
    <location>
        <begin position="12"/>
        <end position="31"/>
    </location>
</feature>
<sequence length="299" mass="31418">MDKQVNRGSLEMIAAMLISGTIGWLVMLSGLPVIDVVFWRCVFAAVTLLLVCACMGLLRPGLLTRVTLLLAVASGLAIVGNWLLLFASYSRASIAIGTAVYNVQPFMLVGLAAIFLGEKLTLQKLAWLSVSFLGMLAIVGAHGSQEQGGGDYLLGIGLALGAAFLYAIAALIIKKLSGVPPHLIALIQVSVGVLVLAPLVDLSSLAHGEQVWSILITLGVVHTGGMYVLLYGAIQKLPTALTGALSFIYPVAAIAVDWIAFDHRLSMLQWLGVAAILLAAAGMQQGWGLRSRSFRAIGG</sequence>
<keyword evidence="1" id="KW-0812">Transmembrane</keyword>
<feature type="transmembrane region" description="Helical" evidence="1">
    <location>
        <begin position="67"/>
        <end position="88"/>
    </location>
</feature>
<dbReference type="InterPro" id="IPR000620">
    <property type="entry name" value="EamA_dom"/>
</dbReference>
<feature type="transmembrane region" description="Helical" evidence="1">
    <location>
        <begin position="183"/>
        <end position="200"/>
    </location>
</feature>
<keyword evidence="1" id="KW-0472">Membrane</keyword>
<name>A0A0D0L0J0_9PSED</name>
<feature type="domain" description="EamA" evidence="2">
    <location>
        <begin position="9"/>
        <end position="139"/>
    </location>
</feature>